<sequence>MVSSAALFLVLLSVFAGLGAGERNGTSGCPLYMMQMYRAFQTSSLSHANASDSAANSDSVHSLTAKVCVYSDNNRLVFSSGCSQVGSRWSITFDLSSVPSGQRVLWAELRVRLPAFSASEASVDLYHSPCSPQSSRPCPHPRTLLGTLQTGPTTTTSSWKLFNVSGLIRQWRERGEGSAGWGEEGSGSGAGSGSGSWLQRPVSYVTTNRVTLVIFCRQELPSVGQPAYSLIQTVQKSKYTGRSHREQSGRRSKRNRLEHTVNERVRIVDRAVPTGAPEESRPLCRRVDMWVDFDVIGWDAWIIHPKRYNAFRCEGACPAPLDESVSPTNHAYMQSLVRHHQPERVSCPSCVPTRLSPLSMLYYDSDDLALRHHDDMVVEECGCH</sequence>
<dbReference type="InterPro" id="IPR001111">
    <property type="entry name" value="TGF-b_propeptide"/>
</dbReference>
<keyword evidence="6 12" id="KW-0732">Signal</keyword>
<evidence type="ECO:0000256" key="3">
    <source>
        <dbReference type="ARBA" id="ARBA00022473"/>
    </source>
</evidence>
<dbReference type="InterPro" id="IPR015615">
    <property type="entry name" value="TGF-beta-rel"/>
</dbReference>
<dbReference type="PANTHER" id="PTHR11848">
    <property type="entry name" value="TGF-BETA FAMILY"/>
    <property type="match status" value="1"/>
</dbReference>
<dbReference type="Gene3D" id="2.10.90.10">
    <property type="entry name" value="Cystine-knot cytokines"/>
    <property type="match status" value="1"/>
</dbReference>
<dbReference type="SMART" id="SM00204">
    <property type="entry name" value="TGFB"/>
    <property type="match status" value="1"/>
</dbReference>
<name>A0AAV2MTI1_KNICA</name>
<dbReference type="CDD" id="cd13759">
    <property type="entry name" value="TGF_beta_NODAL"/>
    <property type="match status" value="1"/>
</dbReference>
<feature type="compositionally biased region" description="Gly residues" evidence="11">
    <location>
        <begin position="177"/>
        <end position="194"/>
    </location>
</feature>
<dbReference type="InterPro" id="IPR017948">
    <property type="entry name" value="TGFb_CS"/>
</dbReference>
<evidence type="ECO:0000256" key="1">
    <source>
        <dbReference type="ARBA" id="ARBA00004613"/>
    </source>
</evidence>
<dbReference type="Pfam" id="PF00688">
    <property type="entry name" value="TGFb_propeptide"/>
    <property type="match status" value="1"/>
</dbReference>
<dbReference type="GO" id="GO:0009888">
    <property type="term" value="P:tissue development"/>
    <property type="evidence" value="ECO:0007669"/>
    <property type="project" value="UniProtKB-ARBA"/>
</dbReference>
<evidence type="ECO:0000313" key="14">
    <source>
        <dbReference type="EMBL" id="CAL1616562.1"/>
    </source>
</evidence>
<keyword evidence="8" id="KW-1015">Disulfide bond</keyword>
<dbReference type="PANTHER" id="PTHR11848:SF159">
    <property type="entry name" value="NODAL HOMOLOG"/>
    <property type="match status" value="1"/>
</dbReference>
<keyword evidence="4" id="KW-0964">Secreted</keyword>
<dbReference type="Gene3D" id="2.60.120.970">
    <property type="match status" value="1"/>
</dbReference>
<evidence type="ECO:0000256" key="6">
    <source>
        <dbReference type="ARBA" id="ARBA00022729"/>
    </source>
</evidence>
<dbReference type="Proteomes" id="UP001497482">
    <property type="component" value="Chromosome 9"/>
</dbReference>
<evidence type="ECO:0000256" key="9">
    <source>
        <dbReference type="ARBA" id="ARBA00023180"/>
    </source>
</evidence>
<keyword evidence="15" id="KW-1185">Reference proteome</keyword>
<evidence type="ECO:0000313" key="15">
    <source>
        <dbReference type="Proteomes" id="UP001497482"/>
    </source>
</evidence>
<gene>
    <name evidence="14" type="ORF">KC01_LOCUS42294</name>
</gene>
<evidence type="ECO:0000256" key="4">
    <source>
        <dbReference type="ARBA" id="ARBA00022525"/>
    </source>
</evidence>
<feature type="signal peptide" evidence="12">
    <location>
        <begin position="1"/>
        <end position="21"/>
    </location>
</feature>
<evidence type="ECO:0000256" key="5">
    <source>
        <dbReference type="ARBA" id="ARBA00022685"/>
    </source>
</evidence>
<feature type="region of interest" description="Disordered" evidence="11">
    <location>
        <begin position="175"/>
        <end position="197"/>
    </location>
</feature>
<comment type="subcellular location">
    <subcellularLocation>
        <location evidence="1">Secreted</location>
    </subcellularLocation>
</comment>
<dbReference type="FunFam" id="2.10.90.10:FF:000026">
    <property type="entry name" value="Nodal homolog 3-A"/>
    <property type="match status" value="1"/>
</dbReference>
<keyword evidence="5" id="KW-0165">Cleavage on pair of basic residues</keyword>
<evidence type="ECO:0000256" key="10">
    <source>
        <dbReference type="RuleBase" id="RU000354"/>
    </source>
</evidence>
<accession>A0AAV2MTI1</accession>
<dbReference type="InterPro" id="IPR029034">
    <property type="entry name" value="Cystine-knot_cytokine"/>
</dbReference>
<keyword evidence="7 10" id="KW-0339">Growth factor</keyword>
<dbReference type="SUPFAM" id="SSF57501">
    <property type="entry name" value="Cystine-knot cytokines"/>
    <property type="match status" value="1"/>
</dbReference>
<dbReference type="GO" id="GO:0007369">
    <property type="term" value="P:gastrulation"/>
    <property type="evidence" value="ECO:0007669"/>
    <property type="project" value="UniProtKB-ARBA"/>
</dbReference>
<evidence type="ECO:0000256" key="8">
    <source>
        <dbReference type="ARBA" id="ARBA00023157"/>
    </source>
</evidence>
<keyword evidence="9" id="KW-0325">Glycoprotein</keyword>
<dbReference type="Pfam" id="PF00019">
    <property type="entry name" value="TGF_beta"/>
    <property type="match status" value="1"/>
</dbReference>
<evidence type="ECO:0000259" key="13">
    <source>
        <dbReference type="PROSITE" id="PS51362"/>
    </source>
</evidence>
<protein>
    <recommendedName>
        <fullName evidence="13">TGF-beta family profile domain-containing protein</fullName>
    </recommendedName>
</protein>
<dbReference type="GO" id="GO:0008083">
    <property type="term" value="F:growth factor activity"/>
    <property type="evidence" value="ECO:0007669"/>
    <property type="project" value="UniProtKB-KW"/>
</dbReference>
<evidence type="ECO:0000256" key="12">
    <source>
        <dbReference type="SAM" id="SignalP"/>
    </source>
</evidence>
<evidence type="ECO:0000256" key="11">
    <source>
        <dbReference type="SAM" id="MobiDB-lite"/>
    </source>
</evidence>
<keyword evidence="3" id="KW-0217">Developmental protein</keyword>
<dbReference type="InterPro" id="IPR001839">
    <property type="entry name" value="TGF-b_C"/>
</dbReference>
<dbReference type="AlphaFoldDB" id="A0AAV2MTI1"/>
<dbReference type="GO" id="GO:0005615">
    <property type="term" value="C:extracellular space"/>
    <property type="evidence" value="ECO:0007669"/>
    <property type="project" value="TreeGrafter"/>
</dbReference>
<dbReference type="PROSITE" id="PS00250">
    <property type="entry name" value="TGF_BETA_1"/>
    <property type="match status" value="1"/>
</dbReference>
<dbReference type="PROSITE" id="PS51362">
    <property type="entry name" value="TGF_BETA_2"/>
    <property type="match status" value="1"/>
</dbReference>
<dbReference type="EMBL" id="OZ035831">
    <property type="protein sequence ID" value="CAL1616562.1"/>
    <property type="molecule type" value="Genomic_DNA"/>
</dbReference>
<evidence type="ECO:0000256" key="2">
    <source>
        <dbReference type="ARBA" id="ARBA00006656"/>
    </source>
</evidence>
<organism evidence="14 15">
    <name type="scientific">Knipowitschia caucasica</name>
    <name type="common">Caucasian dwarf goby</name>
    <name type="synonym">Pomatoschistus caucasicus</name>
    <dbReference type="NCBI Taxonomy" id="637954"/>
    <lineage>
        <taxon>Eukaryota</taxon>
        <taxon>Metazoa</taxon>
        <taxon>Chordata</taxon>
        <taxon>Craniata</taxon>
        <taxon>Vertebrata</taxon>
        <taxon>Euteleostomi</taxon>
        <taxon>Actinopterygii</taxon>
        <taxon>Neopterygii</taxon>
        <taxon>Teleostei</taxon>
        <taxon>Neoteleostei</taxon>
        <taxon>Acanthomorphata</taxon>
        <taxon>Gobiaria</taxon>
        <taxon>Gobiiformes</taxon>
        <taxon>Gobioidei</taxon>
        <taxon>Gobiidae</taxon>
        <taxon>Gobiinae</taxon>
        <taxon>Knipowitschia</taxon>
    </lineage>
</organism>
<feature type="chain" id="PRO_5044022060" description="TGF-beta family profile domain-containing protein" evidence="12">
    <location>
        <begin position="22"/>
        <end position="384"/>
    </location>
</feature>
<feature type="domain" description="TGF-beta family profile" evidence="13">
    <location>
        <begin position="251"/>
        <end position="384"/>
    </location>
</feature>
<dbReference type="GO" id="GO:0005125">
    <property type="term" value="F:cytokine activity"/>
    <property type="evidence" value="ECO:0007669"/>
    <property type="project" value="TreeGrafter"/>
</dbReference>
<comment type="similarity">
    <text evidence="2 10">Belongs to the TGF-beta family.</text>
</comment>
<evidence type="ECO:0000256" key="7">
    <source>
        <dbReference type="ARBA" id="ARBA00023030"/>
    </source>
</evidence>
<proteinExistence type="inferred from homology"/>
<reference evidence="14 15" key="1">
    <citation type="submission" date="2024-04" db="EMBL/GenBank/DDBJ databases">
        <authorList>
            <person name="Waldvogel A.-M."/>
            <person name="Schoenle A."/>
        </authorList>
    </citation>
    <scope>NUCLEOTIDE SEQUENCE [LARGE SCALE GENOMIC DNA]</scope>
</reference>